<gene>
    <name evidence="3" type="ORF">D5086_0000274860</name>
</gene>
<keyword evidence="2" id="KW-0812">Transmembrane</keyword>
<feature type="region of interest" description="Disordered" evidence="1">
    <location>
        <begin position="399"/>
        <end position="433"/>
    </location>
</feature>
<comment type="caution">
    <text evidence="3">The sequence shown here is derived from an EMBL/GenBank/DDBJ whole genome shotgun (WGS) entry which is preliminary data.</text>
</comment>
<reference evidence="3" key="1">
    <citation type="submission" date="2018-10" db="EMBL/GenBank/DDBJ databases">
        <title>Population genomic analysis revealed the cold adaptation of white poplar.</title>
        <authorList>
            <person name="Liu Y.-J."/>
        </authorList>
    </citation>
    <scope>NUCLEOTIDE SEQUENCE [LARGE SCALE GENOMIC DNA]</scope>
    <source>
        <strain evidence="3">PAL-ZL1</strain>
    </source>
</reference>
<organism evidence="3">
    <name type="scientific">Populus alba</name>
    <name type="common">White poplar</name>
    <dbReference type="NCBI Taxonomy" id="43335"/>
    <lineage>
        <taxon>Eukaryota</taxon>
        <taxon>Viridiplantae</taxon>
        <taxon>Streptophyta</taxon>
        <taxon>Embryophyta</taxon>
        <taxon>Tracheophyta</taxon>
        <taxon>Spermatophyta</taxon>
        <taxon>Magnoliopsida</taxon>
        <taxon>eudicotyledons</taxon>
        <taxon>Gunneridae</taxon>
        <taxon>Pentapetalae</taxon>
        <taxon>rosids</taxon>
        <taxon>fabids</taxon>
        <taxon>Malpighiales</taxon>
        <taxon>Salicaceae</taxon>
        <taxon>Saliceae</taxon>
        <taxon>Populus</taxon>
    </lineage>
</organism>
<feature type="transmembrane region" description="Helical" evidence="2">
    <location>
        <begin position="36"/>
        <end position="56"/>
    </location>
</feature>
<evidence type="ECO:0000313" key="3">
    <source>
        <dbReference type="EMBL" id="TKR79147.1"/>
    </source>
</evidence>
<accession>A0A4U5N876</accession>
<dbReference type="InterPro" id="IPR037759">
    <property type="entry name" value="At4g29660-like"/>
</dbReference>
<dbReference type="NCBIfam" id="TIGR01589">
    <property type="entry name" value="A_thal_3526"/>
    <property type="match status" value="1"/>
</dbReference>
<dbReference type="AlphaFoldDB" id="A0A4U5N876"/>
<dbReference type="EMBL" id="RCHU01001074">
    <property type="protein sequence ID" value="TKR79147.1"/>
    <property type="molecule type" value="Genomic_DNA"/>
</dbReference>
<feature type="region of interest" description="Disordered" evidence="1">
    <location>
        <begin position="114"/>
        <end position="139"/>
    </location>
</feature>
<sequence length="433" mass="48750">MAASYLWRKYADYLYTKWERTILWDMIEPYRRPKSFTPLVTIYVAAFYTGVIGSALTEQLYKEKYWEDHPGEAVPLMKPKFYSGPWKILRGEQERVARKQVVVKEKQDSAEAARLSAAASQEPPRNEQNITPGAPVVGSSSVRDKIESCLHLFMNKEDVVKTLFELDGIEPGVTSLAWNQLEEEKPEIFKDFYAKLILEESSSTSNQLLEQQKDLENFLACLDDPLHFIEEDFQHIPVDILPWGDTIPLEVPIPSGDPYIDSLSTVSCRQLVDDENPASDSFHPAQMNFERLMAMDRNAADIARVPLFINLEILNPASVADNDQTEAEHDPILSCLNSPEQPGPVFVYLTDTSKYLVSGISSYLPWPNFNPASSIFLDPPEPNFNPGSAILPDLPDSNFNPGNSILPDTPETNFHPDFGTLLDPPKPKIDGKS</sequence>
<dbReference type="PANTHER" id="PTHR37898:SF1">
    <property type="entry name" value="OS05G0540200 PROTEIN"/>
    <property type="match status" value="1"/>
</dbReference>
<protein>
    <submittedName>
        <fullName evidence="3">Uncharacterized protein</fullName>
    </submittedName>
</protein>
<evidence type="ECO:0000256" key="2">
    <source>
        <dbReference type="SAM" id="Phobius"/>
    </source>
</evidence>
<keyword evidence="2" id="KW-0472">Membrane</keyword>
<dbReference type="PANTHER" id="PTHR37898">
    <property type="entry name" value="OS05G0540200 PROTEIN"/>
    <property type="match status" value="1"/>
</dbReference>
<evidence type="ECO:0000256" key="1">
    <source>
        <dbReference type="SAM" id="MobiDB-lite"/>
    </source>
</evidence>
<dbReference type="InterPro" id="IPR006476">
    <property type="entry name" value="CHP01589_pln"/>
</dbReference>
<keyword evidence="2" id="KW-1133">Transmembrane helix</keyword>
<proteinExistence type="predicted"/>
<name>A0A4U5N876_POPAL</name>
<dbReference type="Pfam" id="PF09713">
    <property type="entry name" value="A_thal_3526"/>
    <property type="match status" value="1"/>
</dbReference>